<dbReference type="CDD" id="cd00771">
    <property type="entry name" value="ThrRS_core"/>
    <property type="match status" value="1"/>
</dbReference>
<keyword evidence="12" id="KW-0067">ATP-binding</keyword>
<dbReference type="InParanoid" id="A0A1Y1Z903"/>
<evidence type="ECO:0000256" key="10">
    <source>
        <dbReference type="ARBA" id="ARBA00022741"/>
    </source>
</evidence>
<keyword evidence="16" id="KW-0496">Mitochondrion</keyword>
<dbReference type="GO" id="GO:0046872">
    <property type="term" value="F:metal ion binding"/>
    <property type="evidence" value="ECO:0007669"/>
    <property type="project" value="UniProtKB-KW"/>
</dbReference>
<keyword evidence="11" id="KW-0862">Zinc</keyword>
<dbReference type="PRINTS" id="PR01047">
    <property type="entry name" value="TRNASYNTHTHR"/>
</dbReference>
<dbReference type="PROSITE" id="PS51880">
    <property type="entry name" value="TGS"/>
    <property type="match status" value="1"/>
</dbReference>
<evidence type="ECO:0000256" key="6">
    <source>
        <dbReference type="ARBA" id="ARBA00022553"/>
    </source>
</evidence>
<dbReference type="FunFam" id="3.30.930.10:FF:000039">
    <property type="entry name" value="Threonyl-tRNA synthetase, mitochondrial"/>
    <property type="match status" value="1"/>
</dbReference>
<dbReference type="InterPro" id="IPR036621">
    <property type="entry name" value="Anticodon-bd_dom_sf"/>
</dbReference>
<keyword evidence="10" id="KW-0547">Nucleotide-binding</keyword>
<feature type="domain" description="TGS" evidence="21">
    <location>
        <begin position="53"/>
        <end position="118"/>
    </location>
</feature>
<gene>
    <name evidence="22" type="ORF">K493DRAFT_251989</name>
</gene>
<name>A0A1Y1Z903_9FUNG</name>
<keyword evidence="9" id="KW-0479">Metal-binding</keyword>
<evidence type="ECO:0000256" key="9">
    <source>
        <dbReference type="ARBA" id="ARBA00022723"/>
    </source>
</evidence>
<comment type="similarity">
    <text evidence="2">Belongs to the class-II aminoacyl-tRNA synthetase family.</text>
</comment>
<evidence type="ECO:0000259" key="20">
    <source>
        <dbReference type="PROSITE" id="PS50862"/>
    </source>
</evidence>
<dbReference type="EMBL" id="MCFE01000017">
    <property type="protein sequence ID" value="ORY06285.1"/>
    <property type="molecule type" value="Genomic_DNA"/>
</dbReference>
<dbReference type="PANTHER" id="PTHR11451">
    <property type="entry name" value="THREONINE-TRNA LIGASE"/>
    <property type="match status" value="1"/>
</dbReference>
<dbReference type="SUPFAM" id="SSF55186">
    <property type="entry name" value="ThrRS/AlaRS common domain"/>
    <property type="match status" value="1"/>
</dbReference>
<dbReference type="Pfam" id="PF00587">
    <property type="entry name" value="tRNA-synt_2b"/>
    <property type="match status" value="1"/>
</dbReference>
<evidence type="ECO:0000256" key="8">
    <source>
        <dbReference type="ARBA" id="ARBA00022598"/>
    </source>
</evidence>
<dbReference type="SMART" id="SM00863">
    <property type="entry name" value="tRNA_SAD"/>
    <property type="match status" value="1"/>
</dbReference>
<dbReference type="GO" id="GO:0005524">
    <property type="term" value="F:ATP binding"/>
    <property type="evidence" value="ECO:0007669"/>
    <property type="project" value="UniProtKB-KW"/>
</dbReference>
<proteinExistence type="inferred from homology"/>
<dbReference type="SUPFAM" id="SSF55681">
    <property type="entry name" value="Class II aaRS and biotin synthetases"/>
    <property type="match status" value="1"/>
</dbReference>
<keyword evidence="5" id="KW-0963">Cytoplasm</keyword>
<dbReference type="InterPro" id="IPR033728">
    <property type="entry name" value="ThrRS_core"/>
</dbReference>
<protein>
    <recommendedName>
        <fullName evidence="4">threonine--tRNA ligase</fullName>
        <ecNumber evidence="4">6.1.1.3</ecNumber>
    </recommendedName>
    <alternativeName>
        <fullName evidence="18">Threonyl-tRNA synthetase</fullName>
    </alternativeName>
</protein>
<dbReference type="NCBIfam" id="TIGR00418">
    <property type="entry name" value="thrS"/>
    <property type="match status" value="1"/>
</dbReference>
<evidence type="ECO:0000256" key="14">
    <source>
        <dbReference type="ARBA" id="ARBA00022917"/>
    </source>
</evidence>
<evidence type="ECO:0000256" key="13">
    <source>
        <dbReference type="ARBA" id="ARBA00022884"/>
    </source>
</evidence>
<dbReference type="CDD" id="cd00860">
    <property type="entry name" value="ThrRS_anticodon"/>
    <property type="match status" value="1"/>
</dbReference>
<keyword evidence="17 22" id="KW-0030">Aminoacyl-tRNA synthetase</keyword>
<comment type="subcellular location">
    <subcellularLocation>
        <location evidence="1">Mitochondrion matrix</location>
    </subcellularLocation>
</comment>
<keyword evidence="15" id="KW-0809">Transit peptide</keyword>
<dbReference type="Pfam" id="PF03129">
    <property type="entry name" value="HGTP_anticodon"/>
    <property type="match status" value="1"/>
</dbReference>
<evidence type="ECO:0000256" key="12">
    <source>
        <dbReference type="ARBA" id="ARBA00022840"/>
    </source>
</evidence>
<dbReference type="InterPro" id="IPR012675">
    <property type="entry name" value="Beta-grasp_dom_sf"/>
</dbReference>
<accession>A0A1Y1Z903</accession>
<comment type="catalytic activity">
    <reaction evidence="19">
        <text>tRNA(Thr) + L-threonine + ATP = L-threonyl-tRNA(Thr) + AMP + diphosphate + H(+)</text>
        <dbReference type="Rhea" id="RHEA:24624"/>
        <dbReference type="Rhea" id="RHEA-COMP:9670"/>
        <dbReference type="Rhea" id="RHEA-COMP:9704"/>
        <dbReference type="ChEBI" id="CHEBI:15378"/>
        <dbReference type="ChEBI" id="CHEBI:30616"/>
        <dbReference type="ChEBI" id="CHEBI:33019"/>
        <dbReference type="ChEBI" id="CHEBI:57926"/>
        <dbReference type="ChEBI" id="CHEBI:78442"/>
        <dbReference type="ChEBI" id="CHEBI:78534"/>
        <dbReference type="ChEBI" id="CHEBI:456215"/>
        <dbReference type="EC" id="6.1.1.3"/>
    </reaction>
</comment>
<dbReference type="EC" id="6.1.1.3" evidence="4"/>
<dbReference type="InterPro" id="IPR006195">
    <property type="entry name" value="aa-tRNA-synth_II"/>
</dbReference>
<dbReference type="SUPFAM" id="SSF52954">
    <property type="entry name" value="Class II aaRS ABD-related"/>
    <property type="match status" value="1"/>
</dbReference>
<reference evidence="22 23" key="1">
    <citation type="submission" date="2016-07" db="EMBL/GenBank/DDBJ databases">
        <title>Pervasive Adenine N6-methylation of Active Genes in Fungi.</title>
        <authorList>
            <consortium name="DOE Joint Genome Institute"/>
            <person name="Mondo S.J."/>
            <person name="Dannebaum R.O."/>
            <person name="Kuo R.C."/>
            <person name="Labutti K."/>
            <person name="Haridas S."/>
            <person name="Kuo A."/>
            <person name="Salamov A."/>
            <person name="Ahrendt S.R."/>
            <person name="Lipzen A."/>
            <person name="Sullivan W."/>
            <person name="Andreopoulos W.B."/>
            <person name="Clum A."/>
            <person name="Lindquist E."/>
            <person name="Daum C."/>
            <person name="Ramamoorthy G.K."/>
            <person name="Gryganskyi A."/>
            <person name="Culley D."/>
            <person name="Magnuson J.K."/>
            <person name="James T.Y."/>
            <person name="O'Malley M.A."/>
            <person name="Stajich J.E."/>
            <person name="Spatafora J.W."/>
            <person name="Visel A."/>
            <person name="Grigoriev I.V."/>
        </authorList>
    </citation>
    <scope>NUCLEOTIDE SEQUENCE [LARGE SCALE GENOMIC DNA]</scope>
    <source>
        <strain evidence="22 23">CBS 931.73</strain>
    </source>
</reference>
<dbReference type="InterPro" id="IPR012676">
    <property type="entry name" value="TGS-like"/>
</dbReference>
<keyword evidence="8" id="KW-0436">Ligase</keyword>
<evidence type="ECO:0000256" key="11">
    <source>
        <dbReference type="ARBA" id="ARBA00022833"/>
    </source>
</evidence>
<keyword evidence="23" id="KW-1185">Reference proteome</keyword>
<dbReference type="STRING" id="1314790.A0A1Y1Z903"/>
<dbReference type="GO" id="GO:0005759">
    <property type="term" value="C:mitochondrial matrix"/>
    <property type="evidence" value="ECO:0007669"/>
    <property type="project" value="UniProtKB-SubCell"/>
</dbReference>
<dbReference type="FunFam" id="3.10.20.30:FF:000006">
    <property type="entry name" value="Threonine--tRNA ligase, cytoplasmic"/>
    <property type="match status" value="1"/>
</dbReference>
<evidence type="ECO:0000256" key="5">
    <source>
        <dbReference type="ARBA" id="ARBA00022490"/>
    </source>
</evidence>
<dbReference type="Gene3D" id="3.30.980.10">
    <property type="entry name" value="Threonyl-trna Synthetase, Chain A, domain 2"/>
    <property type="match status" value="1"/>
</dbReference>
<keyword evidence="7" id="KW-0820">tRNA-binding</keyword>
<dbReference type="HAMAP" id="MF_00184">
    <property type="entry name" value="Thr_tRNA_synth"/>
    <property type="match status" value="1"/>
</dbReference>
<evidence type="ECO:0000256" key="15">
    <source>
        <dbReference type="ARBA" id="ARBA00022946"/>
    </source>
</evidence>
<evidence type="ECO:0000313" key="23">
    <source>
        <dbReference type="Proteomes" id="UP000193498"/>
    </source>
</evidence>
<dbReference type="Gene3D" id="3.10.20.30">
    <property type="match status" value="1"/>
</dbReference>
<dbReference type="InterPro" id="IPR004095">
    <property type="entry name" value="TGS"/>
</dbReference>
<evidence type="ECO:0000256" key="4">
    <source>
        <dbReference type="ARBA" id="ARBA00013163"/>
    </source>
</evidence>
<dbReference type="FunFam" id="3.30.980.10:FF:000005">
    <property type="entry name" value="Threonyl-tRNA synthetase, mitochondrial"/>
    <property type="match status" value="1"/>
</dbReference>
<keyword evidence="13" id="KW-0694">RNA-binding</keyword>
<evidence type="ECO:0000313" key="22">
    <source>
        <dbReference type="EMBL" id="ORY06285.1"/>
    </source>
</evidence>
<dbReference type="OrthoDB" id="5423599at2759"/>
<dbReference type="InterPro" id="IPR012947">
    <property type="entry name" value="tRNA_SAD"/>
</dbReference>
<dbReference type="Gene3D" id="3.40.50.800">
    <property type="entry name" value="Anticodon-binding domain"/>
    <property type="match status" value="1"/>
</dbReference>
<organism evidence="22 23">
    <name type="scientific">Basidiobolus meristosporus CBS 931.73</name>
    <dbReference type="NCBI Taxonomy" id="1314790"/>
    <lineage>
        <taxon>Eukaryota</taxon>
        <taxon>Fungi</taxon>
        <taxon>Fungi incertae sedis</taxon>
        <taxon>Zoopagomycota</taxon>
        <taxon>Entomophthoromycotina</taxon>
        <taxon>Basidiobolomycetes</taxon>
        <taxon>Basidiobolales</taxon>
        <taxon>Basidiobolaceae</taxon>
        <taxon>Basidiobolus</taxon>
    </lineage>
</organism>
<comment type="caution">
    <text evidence="22">The sequence shown here is derived from an EMBL/GenBank/DDBJ whole genome shotgun (WGS) entry which is preliminary data.</text>
</comment>
<dbReference type="GO" id="GO:0000049">
    <property type="term" value="F:tRNA binding"/>
    <property type="evidence" value="ECO:0007669"/>
    <property type="project" value="UniProtKB-KW"/>
</dbReference>
<dbReference type="InterPro" id="IPR002314">
    <property type="entry name" value="aa-tRNA-synt_IIb"/>
</dbReference>
<keyword evidence="14" id="KW-0648">Protein biosynthesis</keyword>
<evidence type="ECO:0000256" key="2">
    <source>
        <dbReference type="ARBA" id="ARBA00008226"/>
    </source>
</evidence>
<dbReference type="GO" id="GO:0004829">
    <property type="term" value="F:threonine-tRNA ligase activity"/>
    <property type="evidence" value="ECO:0007669"/>
    <property type="project" value="UniProtKB-EC"/>
</dbReference>
<evidence type="ECO:0000259" key="21">
    <source>
        <dbReference type="PROSITE" id="PS51880"/>
    </source>
</evidence>
<dbReference type="PANTHER" id="PTHR11451:SF44">
    <property type="entry name" value="THREONINE--TRNA LIGASE, CHLOROPLASTIC_MITOCHONDRIAL 2"/>
    <property type="match status" value="1"/>
</dbReference>
<evidence type="ECO:0000256" key="3">
    <source>
        <dbReference type="ARBA" id="ARBA00011738"/>
    </source>
</evidence>
<dbReference type="Pfam" id="PF02824">
    <property type="entry name" value="TGS"/>
    <property type="match status" value="1"/>
</dbReference>
<dbReference type="AlphaFoldDB" id="A0A1Y1Z903"/>
<dbReference type="Pfam" id="PF07973">
    <property type="entry name" value="tRNA_SAD"/>
    <property type="match status" value="1"/>
</dbReference>
<dbReference type="GO" id="GO:0006435">
    <property type="term" value="P:threonyl-tRNA aminoacylation"/>
    <property type="evidence" value="ECO:0007669"/>
    <property type="project" value="InterPro"/>
</dbReference>
<dbReference type="InterPro" id="IPR045864">
    <property type="entry name" value="aa-tRNA-synth_II/BPL/LPL"/>
</dbReference>
<comment type="subunit">
    <text evidence="3">Homodimer.</text>
</comment>
<sequence>MQATVTKPQWLRYAHRCSVIPRRYISTKYLQHRVNLWNIEKEKQAKITRELFDKKKIEVSLPDGSVKTVDAGVTTPLDIAAGISRSLAKDAVIAKVNETTLWDMSRPLVDNCALQICKYDPNDEDIHDTFWHSSAHLLGSALETKFGDNVLLCDGPSLKDRGFFYEFLLLKNSSILDQQLADPKSNRDKVRELLQSKDVEYLGEQDLPEIVKFMNKGMSQKSPFERLVVDRAFATSLFEANPFKLHYINNVPEDSPITLYKCGDFIDLCRGPHVAHTGQIRSFDLLKAASAHWLPEMSESSQIPQALNRIYGISFQNPQGLKAWRETMEEAKKRDHRVIGKAQSLFTFHPWSPGSTFMLPHGTRIAHKLANFIRQEYNRFGYDEVMSPLIYKKELWETSGHWENYKEDMFVVQGGASEAASSGHGCCGDAGEDTFGLKPMNCPGHCLIFDSTVRSYRDLPIRLADFSPLHRNEASGALSGLTRVRKFHQDDAHIFCADSQIFSEISNTLSFVERVYSIFKFPHYDYTLSTRPSNFIGEVAEWDRAEDALKKALNDTGRSWTIKEGDGAFYGPKIDIMVRDALQRVHQTATIQLDFQLPRRFNLHYHGEDEKLHTPVIIHRAILGSIERMMAILIEHTSGKWPFWLSPRQAMVCPVGGPESVEYAKTVKARLSDPTPENHFHVDVNTSRSTLNKMVREAQLSQYNFILVVGEKERNDNTVTVRARDGKILGVKSIEEVQEMFHSLNMNFD</sequence>
<dbReference type="InterPro" id="IPR018163">
    <property type="entry name" value="Thr/Ala-tRNA-synth_IIc_edit"/>
</dbReference>
<dbReference type="SUPFAM" id="SSF81271">
    <property type="entry name" value="TGS-like"/>
    <property type="match status" value="1"/>
</dbReference>
<dbReference type="InterPro" id="IPR004154">
    <property type="entry name" value="Anticodon-bd"/>
</dbReference>
<dbReference type="InterPro" id="IPR047246">
    <property type="entry name" value="ThrRS_anticodon"/>
</dbReference>
<dbReference type="Gene3D" id="3.30.930.10">
    <property type="entry name" value="Bira Bifunctional Protein, Domain 2"/>
    <property type="match status" value="1"/>
</dbReference>
<dbReference type="Proteomes" id="UP000193498">
    <property type="component" value="Unassembled WGS sequence"/>
</dbReference>
<dbReference type="CDD" id="cd01667">
    <property type="entry name" value="TGS_ThrRS"/>
    <property type="match status" value="1"/>
</dbReference>
<evidence type="ECO:0000256" key="16">
    <source>
        <dbReference type="ARBA" id="ARBA00023128"/>
    </source>
</evidence>
<dbReference type="PROSITE" id="PS50862">
    <property type="entry name" value="AA_TRNA_LIGASE_II"/>
    <property type="match status" value="1"/>
</dbReference>
<evidence type="ECO:0000256" key="7">
    <source>
        <dbReference type="ARBA" id="ARBA00022555"/>
    </source>
</evidence>
<evidence type="ECO:0000256" key="19">
    <source>
        <dbReference type="ARBA" id="ARBA00049515"/>
    </source>
</evidence>
<feature type="domain" description="Aminoacyl-transfer RNA synthetases class-II family profile" evidence="20">
    <location>
        <begin position="360"/>
        <end position="642"/>
    </location>
</feature>
<evidence type="ECO:0000256" key="18">
    <source>
        <dbReference type="ARBA" id="ARBA00031900"/>
    </source>
</evidence>
<dbReference type="InterPro" id="IPR002320">
    <property type="entry name" value="Thr-tRNA-ligase_IIa"/>
</dbReference>
<keyword evidence="6" id="KW-0597">Phosphoprotein</keyword>
<evidence type="ECO:0000256" key="17">
    <source>
        <dbReference type="ARBA" id="ARBA00023146"/>
    </source>
</evidence>
<evidence type="ECO:0000256" key="1">
    <source>
        <dbReference type="ARBA" id="ARBA00004305"/>
    </source>
</evidence>